<gene>
    <name evidence="2" type="ORF">PQ472_09015</name>
</gene>
<proteinExistence type="predicted"/>
<dbReference type="InterPro" id="IPR002711">
    <property type="entry name" value="HNH"/>
</dbReference>
<keyword evidence="2" id="KW-0255">Endonuclease</keyword>
<dbReference type="EMBL" id="CP117884">
    <property type="protein sequence ID" value="WDF82059.1"/>
    <property type="molecule type" value="Genomic_DNA"/>
</dbReference>
<keyword evidence="3" id="KW-1185">Reference proteome</keyword>
<protein>
    <submittedName>
        <fullName evidence="2">HNH endonuclease</fullName>
    </submittedName>
</protein>
<reference evidence="2 3" key="1">
    <citation type="submission" date="2023-02" db="EMBL/GenBank/DDBJ databases">
        <title>Genome sequence of Lacticaseibacillus sp. KACC 23028.</title>
        <authorList>
            <person name="Kim S."/>
            <person name="Heo J."/>
            <person name="Kwon S.-W."/>
        </authorList>
    </citation>
    <scope>NUCLEOTIDE SEQUENCE [LARGE SCALE GENOMIC DNA]</scope>
    <source>
        <strain evidence="2 3">KACC 23028</strain>
    </source>
</reference>
<feature type="domain" description="HNH nuclease" evidence="1">
    <location>
        <begin position="59"/>
        <end position="116"/>
    </location>
</feature>
<accession>A0ABY7WSQ6</accession>
<sequence>MPVRKFCARVGCHNLIPLGERYCSEHKQEQPHYTYATKKERAEYEPREVAFYASKQWRHLSKAFRYSHPLCAECLKQGRATPGRLVDHIHPIKTAYGWEHRLDEKNCQSLCYRCHAIKTSKEIAERGGRQQ</sequence>
<dbReference type="InterPro" id="IPR003615">
    <property type="entry name" value="HNH_nuc"/>
</dbReference>
<dbReference type="Gene3D" id="1.10.30.50">
    <property type="match status" value="1"/>
</dbReference>
<dbReference type="Pfam" id="PF01844">
    <property type="entry name" value="HNH"/>
    <property type="match status" value="1"/>
</dbReference>
<name>A0ABY7WSQ6_9LACO</name>
<evidence type="ECO:0000259" key="1">
    <source>
        <dbReference type="SMART" id="SM00507"/>
    </source>
</evidence>
<dbReference type="Proteomes" id="UP001220377">
    <property type="component" value="Chromosome"/>
</dbReference>
<dbReference type="CDD" id="cd00085">
    <property type="entry name" value="HNHc"/>
    <property type="match status" value="1"/>
</dbReference>
<keyword evidence="2" id="KW-0540">Nuclease</keyword>
<dbReference type="GO" id="GO:0004519">
    <property type="term" value="F:endonuclease activity"/>
    <property type="evidence" value="ECO:0007669"/>
    <property type="project" value="UniProtKB-KW"/>
</dbReference>
<keyword evidence="2" id="KW-0378">Hydrolase</keyword>
<evidence type="ECO:0000313" key="3">
    <source>
        <dbReference type="Proteomes" id="UP001220377"/>
    </source>
</evidence>
<evidence type="ECO:0000313" key="2">
    <source>
        <dbReference type="EMBL" id="WDF82059.1"/>
    </source>
</evidence>
<dbReference type="SMART" id="SM00507">
    <property type="entry name" value="HNHc"/>
    <property type="match status" value="1"/>
</dbReference>
<organism evidence="2 3">
    <name type="scientific">Lacticaseibacillus pabuli</name>
    <dbReference type="NCBI Taxonomy" id="3025672"/>
    <lineage>
        <taxon>Bacteria</taxon>
        <taxon>Bacillati</taxon>
        <taxon>Bacillota</taxon>
        <taxon>Bacilli</taxon>
        <taxon>Lactobacillales</taxon>
        <taxon>Lactobacillaceae</taxon>
        <taxon>Lacticaseibacillus</taxon>
    </lineage>
</organism>
<dbReference type="RefSeq" id="WP_274259264.1">
    <property type="nucleotide sequence ID" value="NZ_CP117884.1"/>
</dbReference>